<proteinExistence type="predicted"/>
<sequence length="130" mass="13757">MKASRLSILAIAVICAGCGQTTKYYWGNYSKSLYDYQQNPTTQASHQAALESIIASGEPTRKVPPGIYAELGYLKLSSGDSGGAIALFEKEKSAWPESALMMDKAVLNAREGKDKPPAATGVTPASLPTS</sequence>
<protein>
    <submittedName>
        <fullName evidence="2">DUF4810 domain-containing protein</fullName>
    </submittedName>
</protein>
<organism evidence="2 3">
    <name type="scientific">Skermanella cutis</name>
    <dbReference type="NCBI Taxonomy" id="2775420"/>
    <lineage>
        <taxon>Bacteria</taxon>
        <taxon>Pseudomonadati</taxon>
        <taxon>Pseudomonadota</taxon>
        <taxon>Alphaproteobacteria</taxon>
        <taxon>Rhodospirillales</taxon>
        <taxon>Azospirillaceae</taxon>
        <taxon>Skermanella</taxon>
    </lineage>
</organism>
<evidence type="ECO:0000313" key="2">
    <source>
        <dbReference type="EMBL" id="QQP88633.1"/>
    </source>
</evidence>
<gene>
    <name evidence="2" type="ORF">IGS68_21820</name>
</gene>
<feature type="region of interest" description="Disordered" evidence="1">
    <location>
        <begin position="109"/>
        <end position="130"/>
    </location>
</feature>
<keyword evidence="3" id="KW-1185">Reference proteome</keyword>
<evidence type="ECO:0000256" key="1">
    <source>
        <dbReference type="SAM" id="MobiDB-lite"/>
    </source>
</evidence>
<dbReference type="Proteomes" id="UP000595197">
    <property type="component" value="Chromosome"/>
</dbReference>
<reference evidence="2" key="1">
    <citation type="submission" date="2021-02" db="EMBL/GenBank/DDBJ databases">
        <title>Skermanella TT6 skin isolate.</title>
        <authorList>
            <person name="Lee K."/>
            <person name="Ganzorig M."/>
        </authorList>
    </citation>
    <scope>NUCLEOTIDE SEQUENCE</scope>
    <source>
        <strain evidence="2">TT6</strain>
    </source>
</reference>
<dbReference type="PIRSF" id="PIRSF020555">
    <property type="entry name" value="UCP020555"/>
    <property type="match status" value="1"/>
</dbReference>
<dbReference type="RefSeq" id="WP_201073816.1">
    <property type="nucleotide sequence ID" value="NZ_CP067420.1"/>
</dbReference>
<dbReference type="Pfam" id="PF16068">
    <property type="entry name" value="DUF4810"/>
    <property type="match status" value="1"/>
</dbReference>
<dbReference type="InterPro" id="IPR014508">
    <property type="entry name" value="UCP020555_TPR-like"/>
</dbReference>
<accession>A0ABX7B2S2</accession>
<name>A0ABX7B2S2_9PROT</name>
<dbReference type="EMBL" id="CP067420">
    <property type="protein sequence ID" value="QQP88633.1"/>
    <property type="molecule type" value="Genomic_DNA"/>
</dbReference>
<evidence type="ECO:0000313" key="3">
    <source>
        <dbReference type="Proteomes" id="UP000595197"/>
    </source>
</evidence>